<feature type="region of interest" description="Disordered" evidence="2">
    <location>
        <begin position="127"/>
        <end position="158"/>
    </location>
</feature>
<evidence type="ECO:0000313" key="4">
    <source>
        <dbReference type="EMBL" id="PNI63657.1"/>
    </source>
</evidence>
<evidence type="ECO:0000259" key="3">
    <source>
        <dbReference type="Pfam" id="PF24656"/>
    </source>
</evidence>
<protein>
    <submittedName>
        <fullName evidence="4">DRC7 isoform 7</fullName>
    </submittedName>
</protein>
<accession>A0A2J8MVW2</accession>
<dbReference type="Pfam" id="PF24656">
    <property type="entry name" value="CEPT76_peptidase"/>
    <property type="match status" value="1"/>
</dbReference>
<dbReference type="PANTHER" id="PTHR35249:SF2">
    <property type="entry name" value="DYNEIN REGULATORY COMPLEX SUBUNIT 7"/>
    <property type="match status" value="1"/>
</dbReference>
<sequence length="158" mass="18417">KYTIKPPRDLCSRFEQEQEVKKQQEIRAQEKKRLREEEERLMEAEKAKPDALHGLRVHSWVLVLSGKREVPENFFIDPFTGHSYSTQDEHFLGIESLWNHKNYWINMQDCWNCCKVPREGELGGCGRHSAGDRNRGKQWQPDLGESGTPGHEGFEPSP</sequence>
<reference evidence="4 5" key="1">
    <citation type="submission" date="2017-12" db="EMBL/GenBank/DDBJ databases">
        <title>High-resolution comparative analysis of great ape genomes.</title>
        <authorList>
            <person name="Pollen A."/>
            <person name="Hastie A."/>
            <person name="Hormozdiari F."/>
            <person name="Dougherty M."/>
            <person name="Liu R."/>
            <person name="Chaisson M."/>
            <person name="Hoppe E."/>
            <person name="Hill C."/>
            <person name="Pang A."/>
            <person name="Hillier L."/>
            <person name="Baker C."/>
            <person name="Armstrong J."/>
            <person name="Shendure J."/>
            <person name="Paten B."/>
            <person name="Wilson R."/>
            <person name="Chao H."/>
            <person name="Schneider V."/>
            <person name="Ventura M."/>
            <person name="Kronenberg Z."/>
            <person name="Murali S."/>
            <person name="Gordon D."/>
            <person name="Cantsilieris S."/>
            <person name="Munson K."/>
            <person name="Nelson B."/>
            <person name="Raja A."/>
            <person name="Underwood J."/>
            <person name="Diekhans M."/>
            <person name="Fiddes I."/>
            <person name="Haussler D."/>
            <person name="Eichler E."/>
        </authorList>
    </citation>
    <scope>NUCLEOTIDE SEQUENCE [LARGE SCALE GENOMIC DNA]</scope>
    <source>
        <strain evidence="4">Yerkes chimp pedigree #C0471</strain>
    </source>
</reference>
<evidence type="ECO:0000313" key="5">
    <source>
        <dbReference type="Proteomes" id="UP000236370"/>
    </source>
</evidence>
<dbReference type="Proteomes" id="UP000236370">
    <property type="component" value="Unassembled WGS sequence"/>
</dbReference>
<comment type="caution">
    <text evidence="4">The sequence shown here is derived from an EMBL/GenBank/DDBJ whole genome shotgun (WGS) entry which is preliminary data.</text>
</comment>
<feature type="coiled-coil region" evidence="1">
    <location>
        <begin position="19"/>
        <end position="48"/>
    </location>
</feature>
<keyword evidence="1" id="KW-0175">Coiled coil</keyword>
<evidence type="ECO:0000256" key="1">
    <source>
        <dbReference type="SAM" id="Coils"/>
    </source>
</evidence>
<feature type="domain" description="CEP76/DRC7 peptidase-like" evidence="3">
    <location>
        <begin position="57"/>
        <end position="110"/>
    </location>
</feature>
<proteinExistence type="predicted"/>
<evidence type="ECO:0000256" key="2">
    <source>
        <dbReference type="SAM" id="MobiDB-lite"/>
    </source>
</evidence>
<organism evidence="4 5">
    <name type="scientific">Pan troglodytes</name>
    <name type="common">Chimpanzee</name>
    <dbReference type="NCBI Taxonomy" id="9598"/>
    <lineage>
        <taxon>Eukaryota</taxon>
        <taxon>Metazoa</taxon>
        <taxon>Chordata</taxon>
        <taxon>Craniata</taxon>
        <taxon>Vertebrata</taxon>
        <taxon>Euteleostomi</taxon>
        <taxon>Mammalia</taxon>
        <taxon>Eutheria</taxon>
        <taxon>Euarchontoglires</taxon>
        <taxon>Primates</taxon>
        <taxon>Haplorrhini</taxon>
        <taxon>Catarrhini</taxon>
        <taxon>Hominidae</taxon>
        <taxon>Pan</taxon>
    </lineage>
</organism>
<feature type="non-terminal residue" evidence="4">
    <location>
        <position position="1"/>
    </location>
</feature>
<dbReference type="PANTHER" id="PTHR35249">
    <property type="entry name" value="DYNEIN REGULATORY COMPLEX SUBUNIT 7"/>
    <property type="match status" value="1"/>
</dbReference>
<dbReference type="InterPro" id="IPR056290">
    <property type="entry name" value="CEPT76/DRC7_peptidase-like_dom"/>
</dbReference>
<dbReference type="InterPro" id="IPR033551">
    <property type="entry name" value="DRC7/lobo"/>
</dbReference>
<name>A0A2J8MVW2_PANTR</name>
<dbReference type="AlphaFoldDB" id="A0A2J8MVW2"/>
<gene>
    <name evidence="4" type="ORF">CK820_G0016581</name>
</gene>
<dbReference type="EMBL" id="NBAG03000242">
    <property type="protein sequence ID" value="PNI63657.1"/>
    <property type="molecule type" value="Genomic_DNA"/>
</dbReference>